<accession>A0A7C9R6Y1</accession>
<sequence length="71" mass="7906">MWEMFLTLRLLMAVAPGSPRRGTAKTIQPVQAFTGATRLAFGAWRLSLDISDHQQLHPADGDKIHDHKIIA</sequence>
<name>A0A7C9R6Y1_9HYPH</name>
<protein>
    <submittedName>
        <fullName evidence="1">Uncharacterized protein</fullName>
    </submittedName>
</protein>
<keyword evidence="2" id="KW-1185">Reference proteome</keyword>
<dbReference type="RefSeq" id="WP_165116875.1">
    <property type="nucleotide sequence ID" value="NZ_JAAKZG010000004.1"/>
</dbReference>
<gene>
    <name evidence="1" type="ORF">G6N74_10000</name>
</gene>
<comment type="caution">
    <text evidence="1">The sequence shown here is derived from an EMBL/GenBank/DDBJ whole genome shotgun (WGS) entry which is preliminary data.</text>
</comment>
<organism evidence="1 2">
    <name type="scientific">Mesorhizobium zhangyense</name>
    <dbReference type="NCBI Taxonomy" id="1776730"/>
    <lineage>
        <taxon>Bacteria</taxon>
        <taxon>Pseudomonadati</taxon>
        <taxon>Pseudomonadota</taxon>
        <taxon>Alphaproteobacteria</taxon>
        <taxon>Hyphomicrobiales</taxon>
        <taxon>Phyllobacteriaceae</taxon>
        <taxon>Mesorhizobium</taxon>
    </lineage>
</organism>
<evidence type="ECO:0000313" key="2">
    <source>
        <dbReference type="Proteomes" id="UP000481252"/>
    </source>
</evidence>
<reference evidence="1 2" key="1">
    <citation type="submission" date="2020-02" db="EMBL/GenBank/DDBJ databases">
        <title>Genome sequence of the type strain CGMCC 1.15528 of Mesorhizobium zhangyense.</title>
        <authorList>
            <person name="Gao J."/>
            <person name="Sun J."/>
        </authorList>
    </citation>
    <scope>NUCLEOTIDE SEQUENCE [LARGE SCALE GENOMIC DNA]</scope>
    <source>
        <strain evidence="1 2">CGMCC 1.15528</strain>
    </source>
</reference>
<dbReference type="AlphaFoldDB" id="A0A7C9R6Y1"/>
<proteinExistence type="predicted"/>
<dbReference type="EMBL" id="JAAKZG010000004">
    <property type="protein sequence ID" value="NGN41399.1"/>
    <property type="molecule type" value="Genomic_DNA"/>
</dbReference>
<dbReference type="Proteomes" id="UP000481252">
    <property type="component" value="Unassembled WGS sequence"/>
</dbReference>
<evidence type="ECO:0000313" key="1">
    <source>
        <dbReference type="EMBL" id="NGN41399.1"/>
    </source>
</evidence>